<accession>A0A9W9WVY6</accession>
<sequence>MSCTIASFARNSLLKELRVSSVNAFRKAAALVKVVLLALPTTEASAPMTRPRMAKGAEDGFFTIS</sequence>
<dbReference type="AlphaFoldDB" id="A0A9W9WVY6"/>
<reference evidence="1" key="2">
    <citation type="journal article" date="2023" name="IMA Fungus">
        <title>Comparative genomic study of the Penicillium genus elucidates a diverse pangenome and 15 lateral gene transfer events.</title>
        <authorList>
            <person name="Petersen C."/>
            <person name="Sorensen T."/>
            <person name="Nielsen M.R."/>
            <person name="Sondergaard T.E."/>
            <person name="Sorensen J.L."/>
            <person name="Fitzpatrick D.A."/>
            <person name="Frisvad J.C."/>
            <person name="Nielsen K.L."/>
        </authorList>
    </citation>
    <scope>NUCLEOTIDE SEQUENCE</scope>
    <source>
        <strain evidence="1">IBT 17660</strain>
    </source>
</reference>
<proteinExistence type="predicted"/>
<evidence type="ECO:0000313" key="2">
    <source>
        <dbReference type="Proteomes" id="UP001147760"/>
    </source>
</evidence>
<protein>
    <submittedName>
        <fullName evidence="1">Uncharacterized protein</fullName>
    </submittedName>
</protein>
<dbReference type="EMBL" id="JAPWDO010000003">
    <property type="protein sequence ID" value="KAJ5477733.1"/>
    <property type="molecule type" value="Genomic_DNA"/>
</dbReference>
<name>A0A9W9WVY6_9EURO</name>
<gene>
    <name evidence="1" type="ORF">N7530_003242</name>
</gene>
<keyword evidence="2" id="KW-1185">Reference proteome</keyword>
<evidence type="ECO:0000313" key="1">
    <source>
        <dbReference type="EMBL" id="KAJ5477733.1"/>
    </source>
</evidence>
<reference evidence="1" key="1">
    <citation type="submission" date="2022-12" db="EMBL/GenBank/DDBJ databases">
        <authorList>
            <person name="Petersen C."/>
        </authorList>
    </citation>
    <scope>NUCLEOTIDE SEQUENCE</scope>
    <source>
        <strain evidence="1">IBT 17660</strain>
    </source>
</reference>
<dbReference type="Proteomes" id="UP001147760">
    <property type="component" value="Unassembled WGS sequence"/>
</dbReference>
<comment type="caution">
    <text evidence="1">The sequence shown here is derived from an EMBL/GenBank/DDBJ whole genome shotgun (WGS) entry which is preliminary data.</text>
</comment>
<organism evidence="1 2">
    <name type="scientific">Penicillium desertorum</name>
    <dbReference type="NCBI Taxonomy" id="1303715"/>
    <lineage>
        <taxon>Eukaryota</taxon>
        <taxon>Fungi</taxon>
        <taxon>Dikarya</taxon>
        <taxon>Ascomycota</taxon>
        <taxon>Pezizomycotina</taxon>
        <taxon>Eurotiomycetes</taxon>
        <taxon>Eurotiomycetidae</taxon>
        <taxon>Eurotiales</taxon>
        <taxon>Aspergillaceae</taxon>
        <taxon>Penicillium</taxon>
    </lineage>
</organism>